<evidence type="ECO:0008006" key="4">
    <source>
        <dbReference type="Google" id="ProtNLM"/>
    </source>
</evidence>
<dbReference type="EMBL" id="JABANE010000017">
    <property type="protein sequence ID" value="NME67957.1"/>
    <property type="molecule type" value="Genomic_DNA"/>
</dbReference>
<reference evidence="2 3" key="1">
    <citation type="submission" date="2020-04" db="EMBL/GenBank/DDBJ databases">
        <title>Flammeovirga sp. SR4, a novel species isolated from seawater.</title>
        <authorList>
            <person name="Wang X."/>
        </authorList>
    </citation>
    <scope>NUCLEOTIDE SEQUENCE [LARGE SCALE GENOMIC DNA]</scope>
    <source>
        <strain evidence="2 3">ATCC 23126</strain>
    </source>
</reference>
<dbReference type="RefSeq" id="WP_169656274.1">
    <property type="nucleotide sequence ID" value="NZ_JABANE010000017.1"/>
</dbReference>
<organism evidence="2 3">
    <name type="scientific">Flammeovirga aprica JL-4</name>
    <dbReference type="NCBI Taxonomy" id="694437"/>
    <lineage>
        <taxon>Bacteria</taxon>
        <taxon>Pseudomonadati</taxon>
        <taxon>Bacteroidota</taxon>
        <taxon>Cytophagia</taxon>
        <taxon>Cytophagales</taxon>
        <taxon>Flammeovirgaceae</taxon>
        <taxon>Flammeovirga</taxon>
    </lineage>
</organism>
<sequence>MKALFCTLAFFSLLFSSSSLMAKDEWFLKFEAIMNYRLDDTQARDILEEWVGLHDEDKSTYLYNLSTEELFCKFETGIRYAEITEITYTSGVVNVRMNVNEDAHIYVTFNRKTGKVIHCKASHR</sequence>
<proteinExistence type="predicted"/>
<evidence type="ECO:0000313" key="3">
    <source>
        <dbReference type="Proteomes" id="UP000576082"/>
    </source>
</evidence>
<evidence type="ECO:0000313" key="2">
    <source>
        <dbReference type="EMBL" id="NME67957.1"/>
    </source>
</evidence>
<name>A0A7X9P2U5_9BACT</name>
<feature type="chain" id="PRO_5031398521" description="DUF3887 domain-containing protein" evidence="1">
    <location>
        <begin position="23"/>
        <end position="124"/>
    </location>
</feature>
<comment type="caution">
    <text evidence="2">The sequence shown here is derived from an EMBL/GenBank/DDBJ whole genome shotgun (WGS) entry which is preliminary data.</text>
</comment>
<dbReference type="Proteomes" id="UP000576082">
    <property type="component" value="Unassembled WGS sequence"/>
</dbReference>
<accession>A0A7X9P2U5</accession>
<keyword evidence="3" id="KW-1185">Reference proteome</keyword>
<evidence type="ECO:0000256" key="1">
    <source>
        <dbReference type="SAM" id="SignalP"/>
    </source>
</evidence>
<gene>
    <name evidence="2" type="ORF">HHU12_08305</name>
</gene>
<keyword evidence="1" id="KW-0732">Signal</keyword>
<dbReference type="AlphaFoldDB" id="A0A7X9P2U5"/>
<protein>
    <recommendedName>
        <fullName evidence="4">DUF3887 domain-containing protein</fullName>
    </recommendedName>
</protein>
<feature type="signal peptide" evidence="1">
    <location>
        <begin position="1"/>
        <end position="22"/>
    </location>
</feature>